<gene>
    <name evidence="1" type="ORF">A2918_02825</name>
</gene>
<sequence>MNFNLVIVVSKQTLSKRSQMSNASLIERIKQAIRDIFKKNNNTPLLTEELVPLVDKKIGNGEINEGLTVAAIETMLDRFELVQLPNTKLELAQHS</sequence>
<evidence type="ECO:0000313" key="1">
    <source>
        <dbReference type="EMBL" id="OGN23039.1"/>
    </source>
</evidence>
<protein>
    <submittedName>
        <fullName evidence="1">Uncharacterized protein</fullName>
    </submittedName>
</protein>
<proteinExistence type="predicted"/>
<dbReference type="AlphaFoldDB" id="A0A1F8GF18"/>
<accession>A0A1F8GF18</accession>
<comment type="caution">
    <text evidence="1">The sequence shown here is derived from an EMBL/GenBank/DDBJ whole genome shotgun (WGS) entry which is preliminary data.</text>
</comment>
<dbReference type="Proteomes" id="UP000178227">
    <property type="component" value="Unassembled WGS sequence"/>
</dbReference>
<name>A0A1F8GF18_9BACT</name>
<dbReference type="STRING" id="1802694.A2918_02825"/>
<organism evidence="1 2">
    <name type="scientific">Candidatus Yanofskybacteria bacterium RIFCSPLOWO2_01_FULL_42_49</name>
    <dbReference type="NCBI Taxonomy" id="1802694"/>
    <lineage>
        <taxon>Bacteria</taxon>
        <taxon>Candidatus Yanofskyibacteriota</taxon>
    </lineage>
</organism>
<evidence type="ECO:0000313" key="2">
    <source>
        <dbReference type="Proteomes" id="UP000178227"/>
    </source>
</evidence>
<dbReference type="EMBL" id="MGKI01000006">
    <property type="protein sequence ID" value="OGN23039.1"/>
    <property type="molecule type" value="Genomic_DNA"/>
</dbReference>
<reference evidence="1 2" key="1">
    <citation type="journal article" date="2016" name="Nat. Commun.">
        <title>Thousands of microbial genomes shed light on interconnected biogeochemical processes in an aquifer system.</title>
        <authorList>
            <person name="Anantharaman K."/>
            <person name="Brown C.T."/>
            <person name="Hug L.A."/>
            <person name="Sharon I."/>
            <person name="Castelle C.J."/>
            <person name="Probst A.J."/>
            <person name="Thomas B.C."/>
            <person name="Singh A."/>
            <person name="Wilkins M.J."/>
            <person name="Karaoz U."/>
            <person name="Brodie E.L."/>
            <person name="Williams K.H."/>
            <person name="Hubbard S.S."/>
            <person name="Banfield J.F."/>
        </authorList>
    </citation>
    <scope>NUCLEOTIDE SEQUENCE [LARGE SCALE GENOMIC DNA]</scope>
</reference>